<dbReference type="GO" id="GO:0010181">
    <property type="term" value="F:FMN binding"/>
    <property type="evidence" value="ECO:0007669"/>
    <property type="project" value="InterPro"/>
</dbReference>
<dbReference type="AlphaFoldDB" id="A0A160VB82"/>
<evidence type="ECO:0000259" key="1">
    <source>
        <dbReference type="PROSITE" id="PS50902"/>
    </source>
</evidence>
<dbReference type="Pfam" id="PF03358">
    <property type="entry name" value="FMN_red"/>
    <property type="match status" value="1"/>
</dbReference>
<dbReference type="Gene3D" id="3.40.50.360">
    <property type="match status" value="1"/>
</dbReference>
<dbReference type="EMBL" id="FAXA01000422">
    <property type="protein sequence ID" value="CUV03452.1"/>
    <property type="molecule type" value="Genomic_DNA"/>
</dbReference>
<dbReference type="GO" id="GO:0016020">
    <property type="term" value="C:membrane"/>
    <property type="evidence" value="ECO:0007669"/>
    <property type="project" value="TreeGrafter"/>
</dbReference>
<dbReference type="SUPFAM" id="SSF52218">
    <property type="entry name" value="Flavoproteins"/>
    <property type="match status" value="1"/>
</dbReference>
<accession>A0A160VB82</accession>
<dbReference type="PANTHER" id="PTHR30546:SF23">
    <property type="entry name" value="FLAVOPROTEIN-LIKE PROTEIN YCP4-RELATED"/>
    <property type="match status" value="1"/>
</dbReference>
<protein>
    <recommendedName>
        <fullName evidence="1">Flavodoxin-like domain-containing protein</fullName>
    </recommendedName>
</protein>
<dbReference type="PANTHER" id="PTHR30546">
    <property type="entry name" value="FLAVODOXIN-RELATED PROTEIN WRBA-RELATED"/>
    <property type="match status" value="1"/>
</dbReference>
<dbReference type="InterPro" id="IPR005025">
    <property type="entry name" value="FMN_Rdtase-like_dom"/>
</dbReference>
<dbReference type="GO" id="GO:0003955">
    <property type="term" value="F:NAD(P)H dehydrogenase (quinone) activity"/>
    <property type="evidence" value="ECO:0007669"/>
    <property type="project" value="TreeGrafter"/>
</dbReference>
<evidence type="ECO:0000313" key="2">
    <source>
        <dbReference type="EMBL" id="CUV03452.1"/>
    </source>
</evidence>
<dbReference type="InterPro" id="IPR029039">
    <property type="entry name" value="Flavoprotein-like_sf"/>
</dbReference>
<organism evidence="2">
    <name type="scientific">hydrothermal vent metagenome</name>
    <dbReference type="NCBI Taxonomy" id="652676"/>
    <lineage>
        <taxon>unclassified sequences</taxon>
        <taxon>metagenomes</taxon>
        <taxon>ecological metagenomes</taxon>
    </lineage>
</organism>
<gene>
    <name evidence="2" type="ORF">MGWOODY_Clf211</name>
</gene>
<dbReference type="InterPro" id="IPR008254">
    <property type="entry name" value="Flavodoxin/NO_synth"/>
</dbReference>
<proteinExistence type="predicted"/>
<dbReference type="PROSITE" id="PS50902">
    <property type="entry name" value="FLAVODOXIN_LIKE"/>
    <property type="match status" value="1"/>
</dbReference>
<feature type="domain" description="Flavodoxin-like" evidence="1">
    <location>
        <begin position="5"/>
        <end position="159"/>
    </location>
</feature>
<sequence>MPVSILVLYDRKNSAIESLARAAASGVELSGADVTLKRTTEATTADLLAADGLLLGSPNWSGITGSLKSWLDDQGDLWEDGSLAGKPAAAFTSGSGQHSGLEMTLLQMIHWMLACGMVVVGLPWGERMRVSGSYYGATAVGDMTTEDMAQARELGARLASVAIKLTRT</sequence>
<reference evidence="2" key="1">
    <citation type="submission" date="2015-10" db="EMBL/GenBank/DDBJ databases">
        <authorList>
            <person name="Gilbert D.G."/>
        </authorList>
    </citation>
    <scope>NUCLEOTIDE SEQUENCE</scope>
</reference>
<name>A0A160VB82_9ZZZZ</name>